<reference evidence="2 3" key="1">
    <citation type="journal article" date="2012" name="J. Bacteriol.">
        <title>Genome Sequence of Radiation-Resistant Modestobacter marinus Strain BC501, a Representative Actinobacterium That Thrives on Calcareous Stone Surfaces.</title>
        <authorList>
            <person name="Normand P."/>
            <person name="Gury J."/>
            <person name="Pujic P."/>
            <person name="Chouaia B."/>
            <person name="Crotti E."/>
            <person name="Brusetti L."/>
            <person name="Daffonchio D."/>
            <person name="Vacherie B."/>
            <person name="Barbe V."/>
            <person name="Medigue C."/>
            <person name="Calteau A."/>
            <person name="Ghodhbane-Gtari F."/>
            <person name="Essoussi I."/>
            <person name="Nouioui I."/>
            <person name="Abbassi-Ghozzi I."/>
            <person name="Gtari M."/>
        </authorList>
    </citation>
    <scope>NUCLEOTIDE SEQUENCE [LARGE SCALE GENOMIC DNA]</scope>
    <source>
        <strain evidence="3">BC 501</strain>
    </source>
</reference>
<evidence type="ECO:0000313" key="2">
    <source>
        <dbReference type="EMBL" id="CCH86264.1"/>
    </source>
</evidence>
<dbReference type="OMA" id="HYLHARA"/>
<organism evidence="2 3">
    <name type="scientific">Modestobacter italicus (strain DSM 44449 / CECT 9708 / BC 501)</name>
    <dbReference type="NCBI Taxonomy" id="2732864"/>
    <lineage>
        <taxon>Bacteria</taxon>
        <taxon>Bacillati</taxon>
        <taxon>Actinomycetota</taxon>
        <taxon>Actinomycetes</taxon>
        <taxon>Geodermatophilales</taxon>
        <taxon>Geodermatophilaceae</taxon>
        <taxon>Modestobacter</taxon>
    </lineage>
</organism>
<dbReference type="KEGG" id="mmar:MODMU_0812"/>
<gene>
    <name evidence="2" type="ordered locus">MODMU_0812</name>
</gene>
<proteinExistence type="predicted"/>
<dbReference type="PATRIC" id="fig|477641.3.peg.759"/>
<keyword evidence="3" id="KW-1185">Reference proteome</keyword>
<protein>
    <submittedName>
        <fullName evidence="2">Uncharacterized protein</fullName>
    </submittedName>
</protein>
<feature type="region of interest" description="Disordered" evidence="1">
    <location>
        <begin position="240"/>
        <end position="264"/>
    </location>
</feature>
<dbReference type="HOGENOM" id="CLU_715353_0_0_11"/>
<evidence type="ECO:0000256" key="1">
    <source>
        <dbReference type="SAM" id="MobiDB-lite"/>
    </source>
</evidence>
<sequence>MGVEFRLGGGDHKVAEDFLAHQAAGVSAIVVDTKAAKHQQAAAEAAADAGVKVYFDPATERLADVGFELPGLAYYPPTPYDVDKLAQQPAQRTALVAGVLAAHPRFVTTVTPPHFFVRDERSANLNVSLAEETLHEHGADVRATLVLSSRYPVAAAAELAAEYRRAGIRDMELRISPLGGEDESVRKIRSSFALLRAFTDSALTVTLGLSGNVGQTAMALGHAQHYSVGIGLRERVNHAGTISRQKQPPKPPKDGEEDGGGGPIAGIYLPGPALTVSRKLGASYLANTDIRTRVGCRLGACGTSVSGPKNDPRGHYLHARATEVDKLMSTPERWRPGMEVDRLTRARDLRRLINDKHRGPEDPVLNIRTLSSLLEDIAIEREQKTA</sequence>
<dbReference type="EMBL" id="FO203431">
    <property type="protein sequence ID" value="CCH86264.1"/>
    <property type="molecule type" value="Genomic_DNA"/>
</dbReference>
<evidence type="ECO:0000313" key="3">
    <source>
        <dbReference type="Proteomes" id="UP000006461"/>
    </source>
</evidence>
<dbReference type="AlphaFoldDB" id="I4ESA1"/>
<dbReference type="STRING" id="477641.MODMU_0812"/>
<name>I4ESA1_MODI5</name>
<dbReference type="Proteomes" id="UP000006461">
    <property type="component" value="Chromosome"/>
</dbReference>
<accession>I4ESA1</accession>